<evidence type="ECO:0000256" key="1">
    <source>
        <dbReference type="SAM" id="MobiDB-lite"/>
    </source>
</evidence>
<evidence type="ECO:0000256" key="2">
    <source>
        <dbReference type="SAM" id="Phobius"/>
    </source>
</evidence>
<sequence length="118" mass="12009">MFHTGGGPLSVIVGVLGSVFSLLAAALAFAVVVGVLILLVRFLWFGTRAAQLYLEQNGDSARFSWPVRPVGTPPAAGTDAGPASEGAPPAAPPTVAAPPEETAPPRSPLKPKSAPQEE</sequence>
<evidence type="ECO:0000313" key="4">
    <source>
        <dbReference type="Proteomes" id="UP001500929"/>
    </source>
</evidence>
<protein>
    <submittedName>
        <fullName evidence="3">Uncharacterized protein</fullName>
    </submittedName>
</protein>
<organism evidence="3 4">
    <name type="scientific">Herbiconiux moechotypicola</name>
    <dbReference type="NCBI Taxonomy" id="637393"/>
    <lineage>
        <taxon>Bacteria</taxon>
        <taxon>Bacillati</taxon>
        <taxon>Actinomycetota</taxon>
        <taxon>Actinomycetes</taxon>
        <taxon>Micrococcales</taxon>
        <taxon>Microbacteriaceae</taxon>
        <taxon>Herbiconiux</taxon>
    </lineage>
</organism>
<keyword evidence="4" id="KW-1185">Reference proteome</keyword>
<evidence type="ECO:0000313" key="3">
    <source>
        <dbReference type="EMBL" id="GAA2241757.1"/>
    </source>
</evidence>
<feature type="transmembrane region" description="Helical" evidence="2">
    <location>
        <begin position="20"/>
        <end position="44"/>
    </location>
</feature>
<keyword evidence="2" id="KW-1133">Transmembrane helix</keyword>
<feature type="compositionally biased region" description="Low complexity" evidence="1">
    <location>
        <begin position="69"/>
        <end position="88"/>
    </location>
</feature>
<keyword evidence="2" id="KW-0472">Membrane</keyword>
<gene>
    <name evidence="3" type="ORF">GCM10009851_28880</name>
</gene>
<dbReference type="RefSeq" id="WP_259480509.1">
    <property type="nucleotide sequence ID" value="NZ_BAAAQY010000009.1"/>
</dbReference>
<reference evidence="3 4" key="1">
    <citation type="journal article" date="2019" name="Int. J. Syst. Evol. Microbiol.">
        <title>The Global Catalogue of Microorganisms (GCM) 10K type strain sequencing project: providing services to taxonomists for standard genome sequencing and annotation.</title>
        <authorList>
            <consortium name="The Broad Institute Genomics Platform"/>
            <consortium name="The Broad Institute Genome Sequencing Center for Infectious Disease"/>
            <person name="Wu L."/>
            <person name="Ma J."/>
        </authorList>
    </citation>
    <scope>NUCLEOTIDE SEQUENCE [LARGE SCALE GENOMIC DNA]</scope>
    <source>
        <strain evidence="3 4">JCM 16117</strain>
    </source>
</reference>
<dbReference type="EMBL" id="BAAAQY010000009">
    <property type="protein sequence ID" value="GAA2241757.1"/>
    <property type="molecule type" value="Genomic_DNA"/>
</dbReference>
<dbReference type="Proteomes" id="UP001500929">
    <property type="component" value="Unassembled WGS sequence"/>
</dbReference>
<feature type="compositionally biased region" description="Pro residues" evidence="1">
    <location>
        <begin position="89"/>
        <end position="108"/>
    </location>
</feature>
<feature type="region of interest" description="Disordered" evidence="1">
    <location>
        <begin position="62"/>
        <end position="118"/>
    </location>
</feature>
<name>A0ABN3DU28_9MICO</name>
<keyword evidence="2" id="KW-0812">Transmembrane</keyword>
<proteinExistence type="predicted"/>
<accession>A0ABN3DU28</accession>
<comment type="caution">
    <text evidence="3">The sequence shown here is derived from an EMBL/GenBank/DDBJ whole genome shotgun (WGS) entry which is preliminary data.</text>
</comment>